<dbReference type="PANTHER" id="PTHR46910:SF37">
    <property type="entry name" value="ZN(II)2CYS6 TRANSCRIPTION FACTOR (EUROFUNG)"/>
    <property type="match status" value="1"/>
</dbReference>
<evidence type="ECO:0000256" key="7">
    <source>
        <dbReference type="ARBA" id="ARBA00023242"/>
    </source>
</evidence>
<keyword evidence="4" id="KW-0805">Transcription regulation</keyword>
<evidence type="ECO:0000256" key="2">
    <source>
        <dbReference type="ARBA" id="ARBA00022723"/>
    </source>
</evidence>
<dbReference type="EMBL" id="MCFI01000010">
    <property type="protein sequence ID" value="ORY82079.1"/>
    <property type="molecule type" value="Genomic_DNA"/>
</dbReference>
<evidence type="ECO:0000256" key="1">
    <source>
        <dbReference type="ARBA" id="ARBA00004123"/>
    </source>
</evidence>
<proteinExistence type="predicted"/>
<evidence type="ECO:0000313" key="10">
    <source>
        <dbReference type="EMBL" id="ORY82079.1"/>
    </source>
</evidence>
<dbReference type="InterPro" id="IPR050987">
    <property type="entry name" value="AtrR-like"/>
</dbReference>
<protein>
    <submittedName>
        <fullName evidence="10">Fungal-specific transcription factor domain-domain-containing protein</fullName>
    </submittedName>
</protein>
<dbReference type="Pfam" id="PF04082">
    <property type="entry name" value="Fungal_trans"/>
    <property type="match status" value="1"/>
</dbReference>
<dbReference type="SUPFAM" id="SSF57701">
    <property type="entry name" value="Zn2/Cys6 DNA-binding domain"/>
    <property type="match status" value="1"/>
</dbReference>
<dbReference type="InterPro" id="IPR001138">
    <property type="entry name" value="Zn2Cys6_DnaBD"/>
</dbReference>
<evidence type="ECO:0000256" key="6">
    <source>
        <dbReference type="ARBA" id="ARBA00023163"/>
    </source>
</evidence>
<dbReference type="GO" id="GO:0008270">
    <property type="term" value="F:zinc ion binding"/>
    <property type="evidence" value="ECO:0007669"/>
    <property type="project" value="InterPro"/>
</dbReference>
<dbReference type="OrthoDB" id="2123952at2759"/>
<comment type="caution">
    <text evidence="10">The sequence shown here is derived from an EMBL/GenBank/DDBJ whole genome shotgun (WGS) entry which is preliminary data.</text>
</comment>
<dbReference type="Pfam" id="PF00172">
    <property type="entry name" value="Zn_clus"/>
    <property type="match status" value="1"/>
</dbReference>
<keyword evidence="6" id="KW-0804">Transcription</keyword>
<dbReference type="STRING" id="56484.A0A1Y2FDT5"/>
<feature type="region of interest" description="Disordered" evidence="8">
    <location>
        <begin position="578"/>
        <end position="609"/>
    </location>
</feature>
<gene>
    <name evidence="10" type="ORF">BCR37DRAFT_393115</name>
</gene>
<evidence type="ECO:0000256" key="8">
    <source>
        <dbReference type="SAM" id="MobiDB-lite"/>
    </source>
</evidence>
<keyword evidence="5" id="KW-0238">DNA-binding</keyword>
<reference evidence="10 11" key="1">
    <citation type="submission" date="2016-07" db="EMBL/GenBank/DDBJ databases">
        <title>Pervasive Adenine N6-methylation of Active Genes in Fungi.</title>
        <authorList>
            <consortium name="DOE Joint Genome Institute"/>
            <person name="Mondo S.J."/>
            <person name="Dannebaum R.O."/>
            <person name="Kuo R.C."/>
            <person name="Labutti K."/>
            <person name="Haridas S."/>
            <person name="Kuo A."/>
            <person name="Salamov A."/>
            <person name="Ahrendt S.R."/>
            <person name="Lipzen A."/>
            <person name="Sullivan W."/>
            <person name="Andreopoulos W.B."/>
            <person name="Clum A."/>
            <person name="Lindquist E."/>
            <person name="Daum C."/>
            <person name="Ramamoorthy G.K."/>
            <person name="Gryganskyi A."/>
            <person name="Culley D."/>
            <person name="Magnuson J.K."/>
            <person name="James T.Y."/>
            <person name="O'Malley M.A."/>
            <person name="Stajich J.E."/>
            <person name="Spatafora J.W."/>
            <person name="Visel A."/>
            <person name="Grigoriev I.V."/>
        </authorList>
    </citation>
    <scope>NUCLEOTIDE SEQUENCE [LARGE SCALE GENOMIC DNA]</scope>
    <source>
        <strain evidence="10 11">12-1054</strain>
    </source>
</reference>
<dbReference type="CDD" id="cd12148">
    <property type="entry name" value="fungal_TF_MHR"/>
    <property type="match status" value="1"/>
</dbReference>
<organism evidence="10 11">
    <name type="scientific">Protomyces lactucae-debilis</name>
    <dbReference type="NCBI Taxonomy" id="2754530"/>
    <lineage>
        <taxon>Eukaryota</taxon>
        <taxon>Fungi</taxon>
        <taxon>Dikarya</taxon>
        <taxon>Ascomycota</taxon>
        <taxon>Taphrinomycotina</taxon>
        <taxon>Taphrinomycetes</taxon>
        <taxon>Taphrinales</taxon>
        <taxon>Protomycetaceae</taxon>
        <taxon>Protomyces</taxon>
    </lineage>
</organism>
<evidence type="ECO:0000313" key="11">
    <source>
        <dbReference type="Proteomes" id="UP000193685"/>
    </source>
</evidence>
<evidence type="ECO:0000256" key="4">
    <source>
        <dbReference type="ARBA" id="ARBA00023015"/>
    </source>
</evidence>
<dbReference type="PANTHER" id="PTHR46910">
    <property type="entry name" value="TRANSCRIPTION FACTOR PDR1"/>
    <property type="match status" value="1"/>
</dbReference>
<dbReference type="SMART" id="SM00906">
    <property type="entry name" value="Fungal_trans"/>
    <property type="match status" value="1"/>
</dbReference>
<keyword evidence="3" id="KW-0862">Zinc</keyword>
<sequence>MSLFQAADAQYAMDETDEYAGEHEGEQTAESMAESKRRRIAKACDSCRRKKIKCSGENPCSNCSTYSTPCHFTDAPKKRAMPRSAKYIQGLEARLGKMEALVKQLLPDIELDDQGVDQAIRRAKPVLTPLHTSRQPTMSPELDQDLLDSAPTSLHRQASQEPEEELVEQMGHLWHDSDEEYEEAQYTGAASSYMPLVGVQGTVRDLTGDESFEQRINGFRKRIIAQERILGNNINALLDVSITKKIERFLAILPDPAICKLYIDAYFSILHAEFAFINQRQFLESLDPVTWRPKVLQDIPFLSLYLLVMCFGSHLSRQDVFYTEDQDEGITYFTYARTLMFSVKEYGRFTFVQCAILNALYLERLGQMKELWIIGGVLVRSAQALGLHRRHSDPSMDEETKEVRKRCWWIIYDLDSRMTLLSGNPSAIHDADCDQELPTLTPEEIAENNDVRFKDGRQFSYSIAGIQLAQINHQIHRRLYSVQAIHHLSPEQVHKIVAEIDAQLLAFAENLPDEHKPGDGRDIEQQREAFTQRFQDFPTKHAACQRKVIRDCYLIPSLRLEYLQLVMLLHRRNTKPILSPTVASPTHGSRGGSHSPRGHQRAGSAFSSPSEFKLSERASRACSSHSIAVQTARTILSELCHRVPLMTTSGHILLSRFTSAASLMLFSSIVRNPSSSSARKDLELLQLTHAAFLEHHTRFPPSEEDKIPRHFGILTKIMPEILGELCKVSALAIQRAGSPRTKRSAEEDVGDLQSQMPSIFGEMQDMSIANPGVAFDPNYFGPLNGGVGTAATLSGPTLAPEYFPDSSGLFNFGWPVGFNMPGMQGSGAERKAPAGMAGLNLAAGLPALSPGYLFGLAASSGIDQGVLQQTPTGFLHQPAMLQQQQQQLYASDFQSHSMAGADVLKDDYDAQNFWNSFGMYHQQ</sequence>
<dbReference type="InterPro" id="IPR007219">
    <property type="entry name" value="XnlR_reg_dom"/>
</dbReference>
<dbReference type="PROSITE" id="PS50048">
    <property type="entry name" value="ZN2_CY6_FUNGAL_2"/>
    <property type="match status" value="1"/>
</dbReference>
<dbReference type="RefSeq" id="XP_040725213.1">
    <property type="nucleotide sequence ID" value="XM_040871253.1"/>
</dbReference>
<dbReference type="CDD" id="cd00067">
    <property type="entry name" value="GAL4"/>
    <property type="match status" value="1"/>
</dbReference>
<evidence type="ECO:0000256" key="3">
    <source>
        <dbReference type="ARBA" id="ARBA00022833"/>
    </source>
</evidence>
<dbReference type="Gene3D" id="4.10.240.10">
    <property type="entry name" value="Zn(2)-C6 fungal-type DNA-binding domain"/>
    <property type="match status" value="1"/>
</dbReference>
<name>A0A1Y2FDT5_PROLT</name>
<dbReference type="InterPro" id="IPR036864">
    <property type="entry name" value="Zn2-C6_fun-type_DNA-bd_sf"/>
</dbReference>
<feature type="compositionally biased region" description="Low complexity" evidence="8">
    <location>
        <begin position="584"/>
        <end position="595"/>
    </location>
</feature>
<dbReference type="GeneID" id="63787852"/>
<evidence type="ECO:0000259" key="9">
    <source>
        <dbReference type="PROSITE" id="PS50048"/>
    </source>
</evidence>
<keyword evidence="7" id="KW-0539">Nucleus</keyword>
<keyword evidence="2" id="KW-0479">Metal-binding</keyword>
<dbReference type="GO" id="GO:0003677">
    <property type="term" value="F:DNA binding"/>
    <property type="evidence" value="ECO:0007669"/>
    <property type="project" value="UniProtKB-KW"/>
</dbReference>
<dbReference type="GO" id="GO:0000981">
    <property type="term" value="F:DNA-binding transcription factor activity, RNA polymerase II-specific"/>
    <property type="evidence" value="ECO:0007669"/>
    <property type="project" value="InterPro"/>
</dbReference>
<evidence type="ECO:0000256" key="5">
    <source>
        <dbReference type="ARBA" id="ARBA00023125"/>
    </source>
</evidence>
<dbReference type="Proteomes" id="UP000193685">
    <property type="component" value="Unassembled WGS sequence"/>
</dbReference>
<dbReference type="SMART" id="SM00066">
    <property type="entry name" value="GAL4"/>
    <property type="match status" value="1"/>
</dbReference>
<feature type="domain" description="Zn(2)-C6 fungal-type" evidence="9">
    <location>
        <begin position="43"/>
        <end position="72"/>
    </location>
</feature>
<dbReference type="GO" id="GO:0006351">
    <property type="term" value="P:DNA-templated transcription"/>
    <property type="evidence" value="ECO:0007669"/>
    <property type="project" value="InterPro"/>
</dbReference>
<dbReference type="PROSITE" id="PS00463">
    <property type="entry name" value="ZN2_CY6_FUNGAL_1"/>
    <property type="match status" value="1"/>
</dbReference>
<comment type="subcellular location">
    <subcellularLocation>
        <location evidence="1">Nucleus</location>
    </subcellularLocation>
</comment>
<dbReference type="GO" id="GO:0005634">
    <property type="term" value="C:nucleus"/>
    <property type="evidence" value="ECO:0007669"/>
    <property type="project" value="UniProtKB-SubCell"/>
</dbReference>
<keyword evidence="11" id="KW-1185">Reference proteome</keyword>
<dbReference type="AlphaFoldDB" id="A0A1Y2FDT5"/>
<accession>A0A1Y2FDT5</accession>